<dbReference type="Proteomes" id="UP000286071">
    <property type="component" value="Unassembled WGS sequence"/>
</dbReference>
<organism evidence="1 2">
    <name type="scientific">Pseudomonas brassicacearum</name>
    <dbReference type="NCBI Taxonomy" id="930166"/>
    <lineage>
        <taxon>Bacteria</taxon>
        <taxon>Pseudomonadati</taxon>
        <taxon>Pseudomonadota</taxon>
        <taxon>Gammaproteobacteria</taxon>
        <taxon>Pseudomonadales</taxon>
        <taxon>Pseudomonadaceae</taxon>
        <taxon>Pseudomonas</taxon>
    </lineage>
</organism>
<evidence type="ECO:0000313" key="1">
    <source>
        <dbReference type="EMBL" id="RON06662.1"/>
    </source>
</evidence>
<sequence>MTHRVPGSAALAKAPQQLLYLVYGNQDNYRREAKFSILTALSQLKKGESLCIRIFTDRPEDYAGWPVETLALDEQTLSLWQGENGYHHRRKACAIAAGLKLAERTLFVDTDTLFLENPNRILKRIQPQQYLMDRFDYDWSYVCKRPSYVKLGTCLQAHGISADNSFKLYNSGLCGVTDSDTPLLEKAITLIDEWTQGSFDIHTIEQIALSFAMRDKPVQEARKFIYHYFAEKGYFHAMLKHFFAQHGEQYRPQLLVLCREVPRSKPFPSALKRLRIKWQLRNKRGSLRKVGRDLLYGSAAPDHPYYTVCRHEWWESASREIRLWDESQRSKLLPLSQGRWPKQLPKPTKPGDKQAIIAYLQKRLSEAS</sequence>
<accession>A0A423H345</accession>
<dbReference type="OrthoDB" id="9178965at2"/>
<evidence type="ECO:0000313" key="2">
    <source>
        <dbReference type="Proteomes" id="UP000286071"/>
    </source>
</evidence>
<comment type="caution">
    <text evidence="1">The sequence shown here is derived from an EMBL/GenBank/DDBJ whole genome shotgun (WGS) entry which is preliminary data.</text>
</comment>
<dbReference type="EMBL" id="MOBJ01000014">
    <property type="protein sequence ID" value="RON06662.1"/>
    <property type="molecule type" value="Genomic_DNA"/>
</dbReference>
<dbReference type="AlphaFoldDB" id="A0A423H345"/>
<reference evidence="1 2" key="1">
    <citation type="submission" date="2016-10" db="EMBL/GenBank/DDBJ databases">
        <title>Comparative genome analysis of multiple Pseudomonas spp. focuses on biocontrol and plant growth promoting traits.</title>
        <authorList>
            <person name="Tao X.-Y."/>
            <person name="Taylor C.G."/>
        </authorList>
    </citation>
    <scope>NUCLEOTIDE SEQUENCE [LARGE SCALE GENOMIC DNA]</scope>
    <source>
        <strain evidence="1 2">48H11</strain>
    </source>
</reference>
<name>A0A423H345_9PSED</name>
<gene>
    <name evidence="1" type="ORF">BK659_20465</name>
</gene>
<protein>
    <submittedName>
        <fullName evidence="1">Uncharacterized protein</fullName>
    </submittedName>
</protein>
<proteinExistence type="predicted"/>
<dbReference type="RefSeq" id="WP_123426896.1">
    <property type="nucleotide sequence ID" value="NZ_MOBJ01000014.1"/>
</dbReference>